<feature type="region of interest" description="Disordered" evidence="1">
    <location>
        <begin position="1"/>
        <end position="23"/>
    </location>
</feature>
<proteinExistence type="predicted"/>
<dbReference type="OrthoDB" id="4023585at2759"/>
<dbReference type="EMBL" id="KV425582">
    <property type="protein sequence ID" value="KZT23804.1"/>
    <property type="molecule type" value="Genomic_DNA"/>
</dbReference>
<organism evidence="2 3">
    <name type="scientific">Neolentinus lepideus HHB14362 ss-1</name>
    <dbReference type="NCBI Taxonomy" id="1314782"/>
    <lineage>
        <taxon>Eukaryota</taxon>
        <taxon>Fungi</taxon>
        <taxon>Dikarya</taxon>
        <taxon>Basidiomycota</taxon>
        <taxon>Agaricomycotina</taxon>
        <taxon>Agaricomycetes</taxon>
        <taxon>Gloeophyllales</taxon>
        <taxon>Gloeophyllaceae</taxon>
        <taxon>Neolentinus</taxon>
    </lineage>
</organism>
<keyword evidence="3" id="KW-1185">Reference proteome</keyword>
<protein>
    <submittedName>
        <fullName evidence="2">Uncharacterized protein</fullName>
    </submittedName>
</protein>
<feature type="non-terminal residue" evidence="2">
    <location>
        <position position="1"/>
    </location>
</feature>
<reference evidence="2 3" key="1">
    <citation type="journal article" date="2016" name="Mol. Biol. Evol.">
        <title>Comparative Genomics of Early-Diverging Mushroom-Forming Fungi Provides Insights into the Origins of Lignocellulose Decay Capabilities.</title>
        <authorList>
            <person name="Nagy L.G."/>
            <person name="Riley R."/>
            <person name="Tritt A."/>
            <person name="Adam C."/>
            <person name="Daum C."/>
            <person name="Floudas D."/>
            <person name="Sun H."/>
            <person name="Yadav J.S."/>
            <person name="Pangilinan J."/>
            <person name="Larsson K.H."/>
            <person name="Matsuura K."/>
            <person name="Barry K."/>
            <person name="Labutti K."/>
            <person name="Kuo R."/>
            <person name="Ohm R.A."/>
            <person name="Bhattacharya S.S."/>
            <person name="Shirouzu T."/>
            <person name="Yoshinaga Y."/>
            <person name="Martin F.M."/>
            <person name="Grigoriev I.V."/>
            <person name="Hibbett D.S."/>
        </authorList>
    </citation>
    <scope>NUCLEOTIDE SEQUENCE [LARGE SCALE GENOMIC DNA]</scope>
    <source>
        <strain evidence="2 3">HHB14362 ss-1</strain>
    </source>
</reference>
<feature type="region of interest" description="Disordered" evidence="1">
    <location>
        <begin position="75"/>
        <end position="112"/>
    </location>
</feature>
<evidence type="ECO:0000313" key="3">
    <source>
        <dbReference type="Proteomes" id="UP000076761"/>
    </source>
</evidence>
<evidence type="ECO:0000256" key="1">
    <source>
        <dbReference type="SAM" id="MobiDB-lite"/>
    </source>
</evidence>
<dbReference type="InParanoid" id="A0A165RH68"/>
<name>A0A165RH68_9AGAM</name>
<sequence length="112" mass="11976">FSNMFRNAIAQTSRGARSLHTTPVARKTVTEKVKDVGDKVNKTVGRTLAGAIEKGEQATETTKQTLGNIPCTKTEQAKEKAGEASTVAGQKANETAAKAREGKEETKETLSR</sequence>
<accession>A0A165RH68</accession>
<gene>
    <name evidence="2" type="ORF">NEOLEDRAFT_1068857</name>
</gene>
<dbReference type="AlphaFoldDB" id="A0A165RH68"/>
<evidence type="ECO:0000313" key="2">
    <source>
        <dbReference type="EMBL" id="KZT23804.1"/>
    </source>
</evidence>
<feature type="compositionally biased region" description="Basic and acidic residues" evidence="1">
    <location>
        <begin position="97"/>
        <end position="112"/>
    </location>
</feature>
<dbReference type="STRING" id="1314782.A0A165RH68"/>
<feature type="compositionally biased region" description="Polar residues" evidence="1">
    <location>
        <begin position="1"/>
        <end position="21"/>
    </location>
</feature>
<dbReference type="Proteomes" id="UP000076761">
    <property type="component" value="Unassembled WGS sequence"/>
</dbReference>